<evidence type="ECO:0000313" key="8">
    <source>
        <dbReference type="Proteomes" id="UP000317238"/>
    </source>
</evidence>
<dbReference type="Gene3D" id="3.40.720.10">
    <property type="entry name" value="Alkaline Phosphatase, subunit A"/>
    <property type="match status" value="1"/>
</dbReference>
<gene>
    <name evidence="7" type="primary">atsA_25</name>
    <name evidence="7" type="ORF">Pan14r_10330</name>
</gene>
<keyword evidence="3 7" id="KW-0378">Hydrolase</keyword>
<evidence type="ECO:0000259" key="6">
    <source>
        <dbReference type="Pfam" id="PF00884"/>
    </source>
</evidence>
<sequence precursor="true">MTRLLAGLWCLSIMAGIGGNAMAAPTDRPNVLIIYFDDMGWGDMGANAPTDHAIPEDSQYLDPQVPTLMPHLDAFAAQAMRFTNGHSADGVCTPSRYALMTGRYCWRTRLKKGVNGGYTPTLMEPDRLTIGKMFQSRGYSTAMVGKWHIGMQFHDSANRPVKGNLGNRSDVLEKNLIDFSKPVTDTPIHNAGFDVFFGTPASLDMPPYVWLQSNGDAVRVMSQGGVVRDGEVDFSKARGATNDDLVERQNFKRSVGIATRAGVHDPTFDLRDYLQIQAQKVCDLIHQFDDESEPFFIYVPMPAPHTPHAVQDQFVGSAGWTYGDYVVQTDHYTGQILDALGDPTDGNSIAAETVVFISSDNGPENGAYHTSLEVDHDANGPYAGRKRDNYEGGTRVPFLVRWPGVIQPGSVTDHLCWQGDFIATMADHLGIPLGPDDAPDAESFLPVLKGQPMPTQRRPAIIQHSSRGQFAIVDQSGEWKLLDGTGGGGNGTTCDADDQETLRAGKIRETPRQLFRLSVDPGERNNLLNDPDQAATDKESELYELLNRIRGDQEFGTDGNSQVPRPQ</sequence>
<dbReference type="EC" id="3.1.6.1" evidence="7"/>
<dbReference type="Pfam" id="PF00884">
    <property type="entry name" value="Sulfatase"/>
    <property type="match status" value="1"/>
</dbReference>
<dbReference type="PANTHER" id="PTHR42693">
    <property type="entry name" value="ARYLSULFATASE FAMILY MEMBER"/>
    <property type="match status" value="1"/>
</dbReference>
<evidence type="ECO:0000313" key="7">
    <source>
        <dbReference type="EMBL" id="TWT68786.1"/>
    </source>
</evidence>
<dbReference type="PROSITE" id="PS00523">
    <property type="entry name" value="SULFATASE_1"/>
    <property type="match status" value="1"/>
</dbReference>
<organism evidence="7 8">
    <name type="scientific">Crateriforma conspicua</name>
    <dbReference type="NCBI Taxonomy" id="2527996"/>
    <lineage>
        <taxon>Bacteria</taxon>
        <taxon>Pseudomonadati</taxon>
        <taxon>Planctomycetota</taxon>
        <taxon>Planctomycetia</taxon>
        <taxon>Planctomycetales</taxon>
        <taxon>Planctomycetaceae</taxon>
        <taxon>Crateriforma</taxon>
    </lineage>
</organism>
<dbReference type="GO" id="GO:0046872">
    <property type="term" value="F:metal ion binding"/>
    <property type="evidence" value="ECO:0007669"/>
    <property type="project" value="UniProtKB-KW"/>
</dbReference>
<dbReference type="InterPro" id="IPR050738">
    <property type="entry name" value="Sulfatase"/>
</dbReference>
<proteinExistence type="inferred from homology"/>
<dbReference type="InterPro" id="IPR024607">
    <property type="entry name" value="Sulfatase_CS"/>
</dbReference>
<feature type="chain" id="PRO_5022963612" evidence="5">
    <location>
        <begin position="24"/>
        <end position="567"/>
    </location>
</feature>
<keyword evidence="4" id="KW-0106">Calcium</keyword>
<dbReference type="Gene3D" id="3.30.1120.10">
    <property type="match status" value="1"/>
</dbReference>
<dbReference type="GO" id="GO:0004065">
    <property type="term" value="F:arylsulfatase activity"/>
    <property type="evidence" value="ECO:0007669"/>
    <property type="project" value="UniProtKB-EC"/>
</dbReference>
<accession>A0A5C5XZC1</accession>
<evidence type="ECO:0000256" key="3">
    <source>
        <dbReference type="ARBA" id="ARBA00022801"/>
    </source>
</evidence>
<dbReference type="InterPro" id="IPR000917">
    <property type="entry name" value="Sulfatase_N"/>
</dbReference>
<dbReference type="PROSITE" id="PS00149">
    <property type="entry name" value="SULFATASE_2"/>
    <property type="match status" value="1"/>
</dbReference>
<evidence type="ECO:0000256" key="1">
    <source>
        <dbReference type="ARBA" id="ARBA00008779"/>
    </source>
</evidence>
<protein>
    <submittedName>
        <fullName evidence="7">Arylsulfatase</fullName>
        <ecNumber evidence="7">3.1.6.1</ecNumber>
    </submittedName>
</protein>
<evidence type="ECO:0000256" key="5">
    <source>
        <dbReference type="SAM" id="SignalP"/>
    </source>
</evidence>
<dbReference type="EMBL" id="SJPL01000001">
    <property type="protein sequence ID" value="TWT68786.1"/>
    <property type="molecule type" value="Genomic_DNA"/>
</dbReference>
<feature type="signal peptide" evidence="5">
    <location>
        <begin position="1"/>
        <end position="23"/>
    </location>
</feature>
<evidence type="ECO:0000256" key="2">
    <source>
        <dbReference type="ARBA" id="ARBA00022723"/>
    </source>
</evidence>
<reference evidence="7 8" key="1">
    <citation type="submission" date="2019-02" db="EMBL/GenBank/DDBJ databases">
        <title>Deep-cultivation of Planctomycetes and their phenomic and genomic characterization uncovers novel biology.</title>
        <authorList>
            <person name="Wiegand S."/>
            <person name="Jogler M."/>
            <person name="Boedeker C."/>
            <person name="Pinto D."/>
            <person name="Vollmers J."/>
            <person name="Rivas-Marin E."/>
            <person name="Kohn T."/>
            <person name="Peeters S.H."/>
            <person name="Heuer A."/>
            <person name="Rast P."/>
            <person name="Oberbeckmann S."/>
            <person name="Bunk B."/>
            <person name="Jeske O."/>
            <person name="Meyerdierks A."/>
            <person name="Storesund J.E."/>
            <person name="Kallscheuer N."/>
            <person name="Luecker S."/>
            <person name="Lage O.M."/>
            <person name="Pohl T."/>
            <person name="Merkel B.J."/>
            <person name="Hornburger P."/>
            <person name="Mueller R.-W."/>
            <person name="Bruemmer F."/>
            <person name="Labrenz M."/>
            <person name="Spormann A.M."/>
            <person name="Op Den Camp H."/>
            <person name="Overmann J."/>
            <person name="Amann R."/>
            <person name="Jetten M.S.M."/>
            <person name="Mascher T."/>
            <person name="Medema M.H."/>
            <person name="Devos D.P."/>
            <person name="Kaster A.-K."/>
            <person name="Ovreas L."/>
            <person name="Rohde M."/>
            <person name="Galperin M.Y."/>
            <person name="Jogler C."/>
        </authorList>
    </citation>
    <scope>NUCLEOTIDE SEQUENCE [LARGE SCALE GENOMIC DNA]</scope>
    <source>
        <strain evidence="7 8">Pan14r</strain>
    </source>
</reference>
<dbReference type="SUPFAM" id="SSF53649">
    <property type="entry name" value="Alkaline phosphatase-like"/>
    <property type="match status" value="1"/>
</dbReference>
<dbReference type="AlphaFoldDB" id="A0A5C5XZC1"/>
<dbReference type="CDD" id="cd16143">
    <property type="entry name" value="ARS_like"/>
    <property type="match status" value="1"/>
</dbReference>
<feature type="domain" description="Sulfatase N-terminal" evidence="6">
    <location>
        <begin position="29"/>
        <end position="431"/>
    </location>
</feature>
<dbReference type="PANTHER" id="PTHR42693:SF53">
    <property type="entry name" value="ENDO-4-O-SULFATASE"/>
    <property type="match status" value="1"/>
</dbReference>
<keyword evidence="5" id="KW-0732">Signal</keyword>
<name>A0A5C5XZC1_9PLAN</name>
<comment type="caution">
    <text evidence="7">The sequence shown here is derived from an EMBL/GenBank/DDBJ whole genome shotgun (WGS) entry which is preliminary data.</text>
</comment>
<dbReference type="InterPro" id="IPR017850">
    <property type="entry name" value="Alkaline_phosphatase_core_sf"/>
</dbReference>
<keyword evidence="8" id="KW-1185">Reference proteome</keyword>
<evidence type="ECO:0000256" key="4">
    <source>
        <dbReference type="ARBA" id="ARBA00022837"/>
    </source>
</evidence>
<dbReference type="RefSeq" id="WP_197203349.1">
    <property type="nucleotide sequence ID" value="NZ_SJPL01000001.1"/>
</dbReference>
<dbReference type="Proteomes" id="UP000317238">
    <property type="component" value="Unassembled WGS sequence"/>
</dbReference>
<comment type="similarity">
    <text evidence="1">Belongs to the sulfatase family.</text>
</comment>
<keyword evidence="2" id="KW-0479">Metal-binding</keyword>